<feature type="domain" description="PilZ" evidence="2">
    <location>
        <begin position="143"/>
        <end position="225"/>
    </location>
</feature>
<evidence type="ECO:0000256" key="1">
    <source>
        <dbReference type="SAM" id="Coils"/>
    </source>
</evidence>
<dbReference type="Proteomes" id="UP001195963">
    <property type="component" value="Unassembled WGS sequence"/>
</dbReference>
<dbReference type="Gene3D" id="2.40.10.220">
    <property type="entry name" value="predicted glycosyltransferase like domains"/>
    <property type="match status" value="1"/>
</dbReference>
<sequence>MSLDEHSALIEQLKPLLMEPDFQAIFDMLTKDESNSTRFLLKMELNRISALCTRIIDLRDKSELACEEVTDGDRHHYLDEPAKESFKESMALYHGKYTLGVYEHVIDAHRRRKTKLQETGSATEVSTPEPYIATGVVLGSYFNRSEERMNYSIRISASQPGRNESLGITVDLSVGGARIRLPLKHSFNVDNPIKIKLLELSDEYYHEDLQQGVEYQIVDTETSSEYCWMRLKRVGGSDALTQMLSNLIKGYKFRYKVDINDILVAATGLGFERHYLPHLPHLPIFIEPDADNYKITHKLLSRDNQQLQYYFQDEQDISQLPNMITGSRIKAMIDEPDNKDHTLFFCFTFHSNGRVYFYSATLAELKETRLLSLFLSFGSTKPSWKTLKLTYHAIDHRKSYKASILPGDDSCYSALTEAQLKRFSHVLQLIDLTDPQAKEHYLSWNDRSDKATNELKVFGQQKLLKNNVKLLSLQFSERRNEARFSFKTQVKASQGKKVVTGITRDISSKGLQLALEQPINFDRTAPIQLTFPKLQSIAGKIDLSQLPYRLIRERQSGSSIHLAAVMGHSPHIGVEFMNKLITNNRDKLEKLTEANSEMKELADALKNLLVRNLDSVPFFIEKTVKSAKLSTLGVSTHKNEITDLFAASASRSLEYNLASLLKDGRLKQDFIDPIRAMKHQTGLEYFELYLQISRQSLGEVKVKCVAPNEIGDTKAREHFITQSQNLGRFMALRVYRGVTDKPDLSYIRKEMEYITVHAHHKAKQLQERLWRIVGVGELLDITEEVLLRYPDLYQQTEREPENSSA</sequence>
<evidence type="ECO:0000313" key="3">
    <source>
        <dbReference type="EMBL" id="MBW8185797.1"/>
    </source>
</evidence>
<gene>
    <name evidence="3" type="ORF">K0625_19330</name>
</gene>
<dbReference type="RefSeq" id="WP_220111173.1">
    <property type="nucleotide sequence ID" value="NZ_JAHZST010000017.1"/>
</dbReference>
<protein>
    <submittedName>
        <fullName evidence="3">PilZ domain-containing protein</fullName>
    </submittedName>
</protein>
<keyword evidence="4" id="KW-1185">Reference proteome</keyword>
<reference evidence="3 4" key="1">
    <citation type="submission" date="2021-07" db="EMBL/GenBank/DDBJ databases">
        <title>Shewanella sp. nov, isolated from SCS.</title>
        <authorList>
            <person name="Cao W.R."/>
        </authorList>
    </citation>
    <scope>NUCLEOTIDE SEQUENCE [LARGE SCALE GENOMIC DNA]</scope>
    <source>
        <strain evidence="3 4">NR704-98</strain>
    </source>
</reference>
<evidence type="ECO:0000313" key="4">
    <source>
        <dbReference type="Proteomes" id="UP001195963"/>
    </source>
</evidence>
<dbReference type="Pfam" id="PF07238">
    <property type="entry name" value="PilZ"/>
    <property type="match status" value="2"/>
</dbReference>
<name>A0ABS7E7Z3_9GAMM</name>
<dbReference type="InterPro" id="IPR009875">
    <property type="entry name" value="PilZ_domain"/>
</dbReference>
<dbReference type="SUPFAM" id="SSF141371">
    <property type="entry name" value="PilZ domain-like"/>
    <property type="match status" value="1"/>
</dbReference>
<proteinExistence type="predicted"/>
<keyword evidence="1" id="KW-0175">Coiled coil</keyword>
<organism evidence="3 4">
    <name type="scientific">Shewanella nanhaiensis</name>
    <dbReference type="NCBI Taxonomy" id="2864872"/>
    <lineage>
        <taxon>Bacteria</taxon>
        <taxon>Pseudomonadati</taxon>
        <taxon>Pseudomonadota</taxon>
        <taxon>Gammaproteobacteria</taxon>
        <taxon>Alteromonadales</taxon>
        <taxon>Shewanellaceae</taxon>
        <taxon>Shewanella</taxon>
    </lineage>
</organism>
<feature type="coiled-coil region" evidence="1">
    <location>
        <begin position="577"/>
        <end position="611"/>
    </location>
</feature>
<accession>A0ABS7E7Z3</accession>
<feature type="domain" description="PilZ" evidence="2">
    <location>
        <begin position="477"/>
        <end position="593"/>
    </location>
</feature>
<evidence type="ECO:0000259" key="2">
    <source>
        <dbReference type="Pfam" id="PF07238"/>
    </source>
</evidence>
<comment type="caution">
    <text evidence="3">The sequence shown here is derived from an EMBL/GenBank/DDBJ whole genome shotgun (WGS) entry which is preliminary data.</text>
</comment>
<dbReference type="EMBL" id="JAHZST010000017">
    <property type="protein sequence ID" value="MBW8185797.1"/>
    <property type="molecule type" value="Genomic_DNA"/>
</dbReference>